<comment type="similarity">
    <text evidence="8">Belongs to the cyclophilin-type PPIase family. PPIL4 subfamily.</text>
</comment>
<comment type="caution">
    <text evidence="10">The sequence shown here is derived from an EMBL/GenBank/DDBJ whole genome shotgun (WGS) entry which is preliminary data.</text>
</comment>
<dbReference type="SUPFAM" id="SSF50891">
    <property type="entry name" value="Cyclophilin-like"/>
    <property type="match status" value="1"/>
</dbReference>
<dbReference type="GeneID" id="94291314"/>
<dbReference type="AlphaFoldDB" id="A0A836ICH5"/>
<dbReference type="KEGG" id="phet:94291314"/>
<evidence type="ECO:0000313" key="10">
    <source>
        <dbReference type="EMBL" id="KAG5508771.1"/>
    </source>
</evidence>
<dbReference type="GO" id="GO:0005634">
    <property type="term" value="C:nucleus"/>
    <property type="evidence" value="ECO:0007669"/>
    <property type="project" value="UniProtKB-SubCell"/>
</dbReference>
<dbReference type="SUPFAM" id="SSF54928">
    <property type="entry name" value="RNA-binding domain, RBD"/>
    <property type="match status" value="1"/>
</dbReference>
<dbReference type="RefSeq" id="XP_067758239.1">
    <property type="nucleotide sequence ID" value="XM_067901237.1"/>
</dbReference>
<proteinExistence type="inferred from homology"/>
<dbReference type="PANTHER" id="PTHR45843:SF1">
    <property type="entry name" value="PEPTIDYL-PROLYL CIS-TRANS ISOMERASE-LIKE 4"/>
    <property type="match status" value="1"/>
</dbReference>
<dbReference type="Gene3D" id="2.40.100.10">
    <property type="entry name" value="Cyclophilin-like"/>
    <property type="match status" value="1"/>
</dbReference>
<dbReference type="InterPro" id="IPR012677">
    <property type="entry name" value="Nucleotide-bd_a/b_plait_sf"/>
</dbReference>
<reference evidence="10 11" key="1">
    <citation type="submission" date="2021-02" db="EMBL/GenBank/DDBJ databases">
        <title>Porcisia hertigi Genome sequencing and assembly.</title>
        <authorList>
            <person name="Almutairi H."/>
            <person name="Gatherer D."/>
        </authorList>
    </citation>
    <scope>NUCLEOTIDE SEQUENCE [LARGE SCALE GENOMIC DNA]</scope>
    <source>
        <strain evidence="10 11">C119</strain>
    </source>
</reference>
<accession>A0A836ICH5</accession>
<evidence type="ECO:0000256" key="2">
    <source>
        <dbReference type="ARBA" id="ARBA00004123"/>
    </source>
</evidence>
<sequence length="642" mass="69007">MQRAGRVLPHSGGGSSSSAGTGVGVVTAGLLLETSVGSLTIDLFGADCPALSANFLNLCRAQLWNGAVATEVVPEVAVFFSLTADPVYRELLQNLLHSHSTHAAAAPSSDPGTLNFWTLLPRQVCVEGDASAMESTAIASLQSHAKDLASSAVDLVRQQEGLVQQAMQQEARICKRRRCVGLATSRVGDKSRKGVYQPVYVSVPGNTGAAVVADASGGQALSSSCSPCTVCRAGRLLVDVSAPTLRFGLTLSDRTMDFLDRQYITIGVVREGEAVLRRIRRAPLRDASGDSRQSAAGAAPGAAIDVVAGRPALSWSRPVRMLRVKRAVVLPTAGTEQYVAIPPSAWWGVSSTMGCTATMEQQQQERRHAATALHQAGCFKWWAPAAAVRAARRQLVELVQASVGAHGFSAITRPRTVADASNYMHSEATQPLILISAAPSPERARIGDDDDAGKCLGEPELVCNAHYTGDYLSSEDDDALERPSGAERLCQNAAMVLSAKQLEERRKTFMQQHQEKANETLSLMLNVLNGVADVRGDIKPPENVLFVCKLNPVTTGEGLALCFAQFGRVTSAEVIYDAKTKQSLCYGFVEFESVEACFRAFQKMDRALIDDCRIHVDFSQSVSKLWAQQQRELRKRGHVCLE</sequence>
<dbReference type="FunFam" id="3.30.70.330:FF:001218">
    <property type="entry name" value="Peptidyl-prolyl cis-trans isomerase"/>
    <property type="match status" value="1"/>
</dbReference>
<dbReference type="SMART" id="SM00360">
    <property type="entry name" value="RRM"/>
    <property type="match status" value="1"/>
</dbReference>
<dbReference type="InterPro" id="IPR029000">
    <property type="entry name" value="Cyclophilin-like_dom_sf"/>
</dbReference>
<evidence type="ECO:0000256" key="5">
    <source>
        <dbReference type="ARBA" id="ARBA00023235"/>
    </source>
</evidence>
<dbReference type="CDD" id="cd12235">
    <property type="entry name" value="RRM_PPIL4"/>
    <property type="match status" value="1"/>
</dbReference>
<evidence type="ECO:0000256" key="8">
    <source>
        <dbReference type="RuleBase" id="RU365081"/>
    </source>
</evidence>
<keyword evidence="4 8" id="KW-0697">Rotamase</keyword>
<feature type="domain" description="RRM" evidence="9">
    <location>
        <begin position="543"/>
        <end position="621"/>
    </location>
</feature>
<dbReference type="PROSITE" id="PS50102">
    <property type="entry name" value="RRM"/>
    <property type="match status" value="1"/>
</dbReference>
<evidence type="ECO:0000256" key="7">
    <source>
        <dbReference type="PROSITE-ProRule" id="PRU00176"/>
    </source>
</evidence>
<evidence type="ECO:0000259" key="9">
    <source>
        <dbReference type="PROSITE" id="PS50102"/>
    </source>
</evidence>
<dbReference type="OrthoDB" id="2083at2759"/>
<keyword evidence="6 8" id="KW-0539">Nucleus</keyword>
<keyword evidence="3 7" id="KW-0694">RNA-binding</keyword>
<dbReference type="PANTHER" id="PTHR45843">
    <property type="entry name" value="PEPTIDYL-PROLYL CIS-TRANS ISOMERASE-LIKE 4"/>
    <property type="match status" value="1"/>
</dbReference>
<evidence type="ECO:0000256" key="1">
    <source>
        <dbReference type="ARBA" id="ARBA00000971"/>
    </source>
</evidence>
<comment type="subcellular location">
    <subcellularLocation>
        <location evidence="2 8">Nucleus</location>
    </subcellularLocation>
</comment>
<evidence type="ECO:0000256" key="3">
    <source>
        <dbReference type="ARBA" id="ARBA00022884"/>
    </source>
</evidence>
<comment type="catalytic activity">
    <reaction evidence="1 8">
        <text>[protein]-peptidylproline (omega=180) = [protein]-peptidylproline (omega=0)</text>
        <dbReference type="Rhea" id="RHEA:16237"/>
        <dbReference type="Rhea" id="RHEA-COMP:10747"/>
        <dbReference type="Rhea" id="RHEA-COMP:10748"/>
        <dbReference type="ChEBI" id="CHEBI:83833"/>
        <dbReference type="ChEBI" id="CHEBI:83834"/>
        <dbReference type="EC" id="5.2.1.8"/>
    </reaction>
</comment>
<gene>
    <name evidence="10" type="ORF">JKF63_05269</name>
</gene>
<dbReference type="InterPro" id="IPR035979">
    <property type="entry name" value="RBD_domain_sf"/>
</dbReference>
<dbReference type="GO" id="GO:0003755">
    <property type="term" value="F:peptidyl-prolyl cis-trans isomerase activity"/>
    <property type="evidence" value="ECO:0007669"/>
    <property type="project" value="UniProtKB-UniRule"/>
</dbReference>
<dbReference type="InterPro" id="IPR000504">
    <property type="entry name" value="RRM_dom"/>
</dbReference>
<name>A0A836ICH5_9TRYP</name>
<evidence type="ECO:0000256" key="6">
    <source>
        <dbReference type="ARBA" id="ARBA00023242"/>
    </source>
</evidence>
<dbReference type="Pfam" id="PF00160">
    <property type="entry name" value="Pro_isomerase"/>
    <property type="match status" value="1"/>
</dbReference>
<dbReference type="Proteomes" id="UP000674318">
    <property type="component" value="Unassembled WGS sequence"/>
</dbReference>
<dbReference type="GO" id="GO:0003723">
    <property type="term" value="F:RNA binding"/>
    <property type="evidence" value="ECO:0007669"/>
    <property type="project" value="UniProtKB-UniRule"/>
</dbReference>
<dbReference type="EC" id="5.2.1.8" evidence="8"/>
<evidence type="ECO:0000256" key="4">
    <source>
        <dbReference type="ARBA" id="ARBA00023110"/>
    </source>
</evidence>
<dbReference type="InterPro" id="IPR035542">
    <property type="entry name" value="CRIP"/>
</dbReference>
<comment type="function">
    <text evidence="8">PPIases accelerate the folding of proteins. It catalyzes the cis-trans isomerization of proline imidic peptide bonds in oligopeptides.</text>
</comment>
<evidence type="ECO:0000313" key="11">
    <source>
        <dbReference type="Proteomes" id="UP000674318"/>
    </source>
</evidence>
<dbReference type="EMBL" id="JAFJZO010000016">
    <property type="protein sequence ID" value="KAG5508771.1"/>
    <property type="molecule type" value="Genomic_DNA"/>
</dbReference>
<dbReference type="Gene3D" id="3.30.70.330">
    <property type="match status" value="1"/>
</dbReference>
<dbReference type="Pfam" id="PF00076">
    <property type="entry name" value="RRM_1"/>
    <property type="match status" value="1"/>
</dbReference>
<dbReference type="InterPro" id="IPR002130">
    <property type="entry name" value="Cyclophilin-type_PPIase_dom"/>
</dbReference>
<keyword evidence="11" id="KW-1185">Reference proteome</keyword>
<organism evidence="10 11">
    <name type="scientific">Porcisia hertigi</name>
    <dbReference type="NCBI Taxonomy" id="2761500"/>
    <lineage>
        <taxon>Eukaryota</taxon>
        <taxon>Discoba</taxon>
        <taxon>Euglenozoa</taxon>
        <taxon>Kinetoplastea</taxon>
        <taxon>Metakinetoplastina</taxon>
        <taxon>Trypanosomatida</taxon>
        <taxon>Trypanosomatidae</taxon>
        <taxon>Leishmaniinae</taxon>
        <taxon>Porcisia</taxon>
    </lineage>
</organism>
<protein>
    <recommendedName>
        <fullName evidence="8">Peptidyl-prolyl cis-trans isomerase</fullName>
        <shortName evidence="8">PPIase</shortName>
        <ecNumber evidence="8">5.2.1.8</ecNumber>
    </recommendedName>
</protein>
<keyword evidence="5 8" id="KW-0413">Isomerase</keyword>